<keyword evidence="6 9" id="KW-0472">Membrane</keyword>
<dbReference type="STRING" id="888268.A0A1E5WMB4"/>
<evidence type="ECO:0000256" key="2">
    <source>
        <dbReference type="ARBA" id="ARBA00007104"/>
    </source>
</evidence>
<evidence type="ECO:0000313" key="13">
    <source>
        <dbReference type="Proteomes" id="UP000095767"/>
    </source>
</evidence>
<comment type="subcellular location">
    <subcellularLocation>
        <location evidence="1 7">Membrane</location>
        <topology evidence="1 7">Single-pass type I membrane protein</topology>
    </subcellularLocation>
</comment>
<dbReference type="Proteomes" id="UP000095767">
    <property type="component" value="Unassembled WGS sequence"/>
</dbReference>
<dbReference type="GO" id="GO:0016020">
    <property type="term" value="C:membrane"/>
    <property type="evidence" value="ECO:0007669"/>
    <property type="project" value="UniProtKB-SubCell"/>
</dbReference>
<evidence type="ECO:0000256" key="10">
    <source>
        <dbReference type="SAM" id="SignalP"/>
    </source>
</evidence>
<accession>A0A1E5WMB4</accession>
<feature type="transmembrane region" description="Helical" evidence="9">
    <location>
        <begin position="220"/>
        <end position="240"/>
    </location>
</feature>
<evidence type="ECO:0000256" key="9">
    <source>
        <dbReference type="SAM" id="Phobius"/>
    </source>
</evidence>
<sequence>MAAALALAVALAVASLHAEAVWLEVPQSGTKCVSEEIQSNVVVLADYSIMYESHPYSHPTIAVKVTSPYGNTLHHNENATVGQFAFTTAEAGNYLACFWIDSAEKGSGVSVNLDWKIGFATKDWDAIAKKEKIEGVELELRKLEVAVQAIHQNLIYLKARQVVVSWKYQLYGFQLPYSRGFVLLLFRRSFANELTSFDVLPMTNEEAEMRIVSEKTNARVAWFSILSLGVCIAVSILQLWHLQGFFRKKKLI</sequence>
<evidence type="ECO:0000256" key="3">
    <source>
        <dbReference type="ARBA" id="ARBA00022692"/>
    </source>
</evidence>
<reference evidence="12 13" key="1">
    <citation type="submission" date="2016-09" db="EMBL/GenBank/DDBJ databases">
        <title>The draft genome of Dichanthelium oligosanthes: A C3 panicoid grass species.</title>
        <authorList>
            <person name="Studer A.J."/>
            <person name="Schnable J.C."/>
            <person name="Brutnell T.P."/>
        </authorList>
    </citation>
    <scope>NUCLEOTIDE SEQUENCE [LARGE SCALE GENOMIC DNA]</scope>
    <source>
        <strain evidence="13">cv. Kellogg 1175</strain>
        <tissue evidence="12">Leaf</tissue>
    </source>
</reference>
<evidence type="ECO:0000256" key="8">
    <source>
        <dbReference type="SAM" id="Coils"/>
    </source>
</evidence>
<dbReference type="InterPro" id="IPR009038">
    <property type="entry name" value="GOLD_dom"/>
</dbReference>
<dbReference type="InterPro" id="IPR015720">
    <property type="entry name" value="Emp24-like"/>
</dbReference>
<dbReference type="PROSITE" id="PS50866">
    <property type="entry name" value="GOLD"/>
    <property type="match status" value="1"/>
</dbReference>
<feature type="coiled-coil region" evidence="8">
    <location>
        <begin position="126"/>
        <end position="153"/>
    </location>
</feature>
<evidence type="ECO:0000256" key="7">
    <source>
        <dbReference type="RuleBase" id="RU003827"/>
    </source>
</evidence>
<feature type="signal peptide" evidence="10">
    <location>
        <begin position="1"/>
        <end position="18"/>
    </location>
</feature>
<dbReference type="AlphaFoldDB" id="A0A1E5WMB4"/>
<dbReference type="Pfam" id="PF01105">
    <property type="entry name" value="EMP24_GP25L"/>
    <property type="match status" value="2"/>
</dbReference>
<gene>
    <name evidence="12" type="ORF">BAE44_0000469</name>
</gene>
<name>A0A1E5WMB4_9POAL</name>
<keyword evidence="5 9" id="KW-1133">Transmembrane helix</keyword>
<keyword evidence="4 10" id="KW-0732">Signal</keyword>
<keyword evidence="13" id="KW-1185">Reference proteome</keyword>
<evidence type="ECO:0000313" key="12">
    <source>
        <dbReference type="EMBL" id="OEL38514.1"/>
    </source>
</evidence>
<dbReference type="PANTHER" id="PTHR22811">
    <property type="entry name" value="TRANSMEMBRANE EMP24 DOMAIN-CONTAINING PROTEIN"/>
    <property type="match status" value="1"/>
</dbReference>
<evidence type="ECO:0000256" key="5">
    <source>
        <dbReference type="ARBA" id="ARBA00022989"/>
    </source>
</evidence>
<comment type="caution">
    <text evidence="12">The sequence shown here is derived from an EMBL/GenBank/DDBJ whole genome shotgun (WGS) entry which is preliminary data.</text>
</comment>
<proteinExistence type="inferred from homology"/>
<evidence type="ECO:0000259" key="11">
    <source>
        <dbReference type="PROSITE" id="PS50866"/>
    </source>
</evidence>
<keyword evidence="8" id="KW-0175">Coiled coil</keyword>
<dbReference type="OrthoDB" id="759142at2759"/>
<evidence type="ECO:0000256" key="4">
    <source>
        <dbReference type="ARBA" id="ARBA00022729"/>
    </source>
</evidence>
<dbReference type="SMART" id="SM01190">
    <property type="entry name" value="EMP24_GP25L"/>
    <property type="match status" value="1"/>
</dbReference>
<organism evidence="12 13">
    <name type="scientific">Dichanthelium oligosanthes</name>
    <dbReference type="NCBI Taxonomy" id="888268"/>
    <lineage>
        <taxon>Eukaryota</taxon>
        <taxon>Viridiplantae</taxon>
        <taxon>Streptophyta</taxon>
        <taxon>Embryophyta</taxon>
        <taxon>Tracheophyta</taxon>
        <taxon>Spermatophyta</taxon>
        <taxon>Magnoliopsida</taxon>
        <taxon>Liliopsida</taxon>
        <taxon>Poales</taxon>
        <taxon>Poaceae</taxon>
        <taxon>PACMAD clade</taxon>
        <taxon>Panicoideae</taxon>
        <taxon>Panicodae</taxon>
        <taxon>Paniceae</taxon>
        <taxon>Dichantheliinae</taxon>
        <taxon>Dichanthelium</taxon>
    </lineage>
</organism>
<evidence type="ECO:0000256" key="6">
    <source>
        <dbReference type="ARBA" id="ARBA00023136"/>
    </source>
</evidence>
<protein>
    <submittedName>
        <fullName evidence="12">Transmembrane emp24 domain-containing protein p24delta3</fullName>
    </submittedName>
</protein>
<feature type="chain" id="PRO_5009189399" evidence="10">
    <location>
        <begin position="19"/>
        <end position="252"/>
    </location>
</feature>
<evidence type="ECO:0000256" key="1">
    <source>
        <dbReference type="ARBA" id="ARBA00004479"/>
    </source>
</evidence>
<dbReference type="EMBL" id="LWDX02001479">
    <property type="protein sequence ID" value="OEL38514.1"/>
    <property type="molecule type" value="Genomic_DNA"/>
</dbReference>
<comment type="similarity">
    <text evidence="2 7">Belongs to the EMP24/GP25L family.</text>
</comment>
<feature type="domain" description="GOLD" evidence="11">
    <location>
        <begin position="30"/>
        <end position="142"/>
    </location>
</feature>
<keyword evidence="3 7" id="KW-0812">Transmembrane</keyword>